<gene>
    <name evidence="2" type="ORF">GlitD10_2554</name>
</gene>
<keyword evidence="3" id="KW-1185">Reference proteome</keyword>
<accession>A0A1J0AG28</accession>
<dbReference type="STRING" id="1188229.GlitD10_2554"/>
<dbReference type="AlphaFoldDB" id="A0A1J0AG28"/>
<evidence type="ECO:0000313" key="3">
    <source>
        <dbReference type="Proteomes" id="UP000180235"/>
    </source>
</evidence>
<protein>
    <recommendedName>
        <fullName evidence="1">PIN domain-containing protein</fullName>
    </recommendedName>
</protein>
<dbReference type="Proteomes" id="UP000180235">
    <property type="component" value="Chromosome"/>
</dbReference>
<reference evidence="2 3" key="1">
    <citation type="submission" date="2016-10" db="EMBL/GenBank/DDBJ databases">
        <title>Description of Gloeomargarita lithophora gen. nov., sp. nov., a thylakoid-bearing basal-branching cyanobacterium with intracellular carbonates, and proposal for Gloeomargaritales ord. nov.</title>
        <authorList>
            <person name="Moreira D."/>
            <person name="Tavera R."/>
            <person name="Benzerara K."/>
            <person name="Skouri-Panet F."/>
            <person name="Couradeau E."/>
            <person name="Gerard E."/>
            <person name="Loussert C."/>
            <person name="Novelo E."/>
            <person name="Zivanovic Y."/>
            <person name="Lopez-Garcia P."/>
        </authorList>
    </citation>
    <scope>NUCLEOTIDE SEQUENCE [LARGE SCALE GENOMIC DNA]</scope>
    <source>
        <strain evidence="2 3">D10</strain>
    </source>
</reference>
<sequence length="58" mass="6288">MDRSVPDCLITGYESLIPSIELPDKDDCHVLAAAIRGGVDVIVTFNLKDFPTEISIAI</sequence>
<dbReference type="KEGG" id="glt:GlitD10_2554"/>
<evidence type="ECO:0000313" key="2">
    <source>
        <dbReference type="EMBL" id="APB34892.1"/>
    </source>
</evidence>
<organism evidence="2 3">
    <name type="scientific">Gloeomargarita lithophora Alchichica-D10</name>
    <dbReference type="NCBI Taxonomy" id="1188229"/>
    <lineage>
        <taxon>Bacteria</taxon>
        <taxon>Bacillati</taxon>
        <taxon>Cyanobacteriota</taxon>
        <taxon>Cyanophyceae</taxon>
        <taxon>Gloeomargaritales</taxon>
        <taxon>Gloeomargaritaceae</taxon>
        <taxon>Gloeomargarita</taxon>
    </lineage>
</organism>
<evidence type="ECO:0000259" key="1">
    <source>
        <dbReference type="Pfam" id="PF13470"/>
    </source>
</evidence>
<proteinExistence type="predicted"/>
<dbReference type="EMBL" id="CP017675">
    <property type="protein sequence ID" value="APB34892.1"/>
    <property type="molecule type" value="Genomic_DNA"/>
</dbReference>
<dbReference type="Pfam" id="PF13470">
    <property type="entry name" value="PIN_3"/>
    <property type="match status" value="1"/>
</dbReference>
<dbReference type="InterPro" id="IPR002716">
    <property type="entry name" value="PIN_dom"/>
</dbReference>
<name>A0A1J0AG28_9CYAN</name>
<feature type="domain" description="PIN" evidence="1">
    <location>
        <begin position="18"/>
        <end position="47"/>
    </location>
</feature>